<dbReference type="CDD" id="cd14686">
    <property type="entry name" value="bZIP"/>
    <property type="match status" value="1"/>
</dbReference>
<dbReference type="OrthoDB" id="10598346at2759"/>
<gene>
    <name evidence="3" type="ORF">GMOD_00003861</name>
</gene>
<accession>A0A3M7LZY7</accession>
<evidence type="ECO:0000313" key="4">
    <source>
        <dbReference type="Proteomes" id="UP000265663"/>
    </source>
</evidence>
<dbReference type="SUPFAM" id="SSF57959">
    <property type="entry name" value="Leucine zipper domain"/>
    <property type="match status" value="1"/>
</dbReference>
<dbReference type="PROSITE" id="PS00036">
    <property type="entry name" value="BZIP_BASIC"/>
    <property type="match status" value="1"/>
</dbReference>
<evidence type="ECO:0000259" key="2">
    <source>
        <dbReference type="PROSITE" id="PS00036"/>
    </source>
</evidence>
<feature type="compositionally biased region" description="Polar residues" evidence="1">
    <location>
        <begin position="66"/>
        <end position="82"/>
    </location>
</feature>
<name>A0A3M7LZY7_9PLEO</name>
<protein>
    <recommendedName>
        <fullName evidence="2">BZIP domain-containing protein</fullName>
    </recommendedName>
</protein>
<reference evidence="3 4" key="1">
    <citation type="journal article" date="2014" name="PLoS ONE">
        <title>De novo Genome Assembly of the Fungal Plant Pathogen Pyrenophora semeniperda.</title>
        <authorList>
            <person name="Soliai M.M."/>
            <person name="Meyer S.E."/>
            <person name="Udall J.A."/>
            <person name="Elzinga D.E."/>
            <person name="Hermansen R.A."/>
            <person name="Bodily P.M."/>
            <person name="Hart A.A."/>
            <person name="Coleman C.E."/>
        </authorList>
    </citation>
    <scope>NUCLEOTIDE SEQUENCE [LARGE SCALE GENOMIC DNA]</scope>
    <source>
        <strain evidence="3 4">CCB06</strain>
        <tissue evidence="3">Mycelium</tissue>
    </source>
</reference>
<proteinExistence type="predicted"/>
<dbReference type="InterPro" id="IPR004827">
    <property type="entry name" value="bZIP"/>
</dbReference>
<keyword evidence="4" id="KW-1185">Reference proteome</keyword>
<feature type="domain" description="BZIP" evidence="2">
    <location>
        <begin position="95"/>
        <end position="109"/>
    </location>
</feature>
<organism evidence="3 4">
    <name type="scientific">Pyrenophora seminiperda CCB06</name>
    <dbReference type="NCBI Taxonomy" id="1302712"/>
    <lineage>
        <taxon>Eukaryota</taxon>
        <taxon>Fungi</taxon>
        <taxon>Dikarya</taxon>
        <taxon>Ascomycota</taxon>
        <taxon>Pezizomycotina</taxon>
        <taxon>Dothideomycetes</taxon>
        <taxon>Pleosporomycetidae</taxon>
        <taxon>Pleosporales</taxon>
        <taxon>Pleosporineae</taxon>
        <taxon>Pleosporaceae</taxon>
        <taxon>Pyrenophora</taxon>
    </lineage>
</organism>
<sequence length="163" mass="18903">MCARITEWRSNAFQKLAMNKITPNANLVYNGFANDCAQFVEKRKNKPSLNFNTRYCDSTTGIVSPTPSFSPEITKSSKASLRNNRKHAANQPAQRRKRNRESQRKSRQRVKDRIDTLRHENIELELDNLSLQERLLDTLAAIGVLRKGTSSYQTFIFEQRVHY</sequence>
<dbReference type="InterPro" id="IPR046347">
    <property type="entry name" value="bZIP_sf"/>
</dbReference>
<dbReference type="AlphaFoldDB" id="A0A3M7LZY7"/>
<evidence type="ECO:0000313" key="3">
    <source>
        <dbReference type="EMBL" id="RMZ67823.1"/>
    </source>
</evidence>
<dbReference type="EMBL" id="KE747814">
    <property type="protein sequence ID" value="RMZ67823.1"/>
    <property type="molecule type" value="Genomic_DNA"/>
</dbReference>
<feature type="region of interest" description="Disordered" evidence="1">
    <location>
        <begin position="66"/>
        <end position="111"/>
    </location>
</feature>
<feature type="compositionally biased region" description="Basic and acidic residues" evidence="1">
    <location>
        <begin position="100"/>
        <end position="111"/>
    </location>
</feature>
<dbReference type="GO" id="GO:0003700">
    <property type="term" value="F:DNA-binding transcription factor activity"/>
    <property type="evidence" value="ECO:0007669"/>
    <property type="project" value="InterPro"/>
</dbReference>
<dbReference type="Proteomes" id="UP000265663">
    <property type="component" value="Unassembled WGS sequence"/>
</dbReference>
<evidence type="ECO:0000256" key="1">
    <source>
        <dbReference type="SAM" id="MobiDB-lite"/>
    </source>
</evidence>
<dbReference type="Gene3D" id="1.20.5.170">
    <property type="match status" value="1"/>
</dbReference>
<feature type="compositionally biased region" description="Basic residues" evidence="1">
    <location>
        <begin position="83"/>
        <end position="99"/>
    </location>
</feature>
<dbReference type="Pfam" id="PF07716">
    <property type="entry name" value="bZIP_2"/>
    <property type="match status" value="1"/>
</dbReference>